<proteinExistence type="predicted"/>
<protein>
    <submittedName>
        <fullName evidence="1">Uncharacterized protein</fullName>
    </submittedName>
</protein>
<dbReference type="EMBL" id="LN835309">
    <property type="protein sequence ID" value="CRH02811.1"/>
    <property type="molecule type" value="Genomic_DNA"/>
</dbReference>
<dbReference type="VEuPathDB" id="PlasmoDB:PRELSG_1454500"/>
<dbReference type="KEGG" id="prel:PRELSG_1454500"/>
<dbReference type="GeneID" id="39738977"/>
<evidence type="ECO:0000313" key="1">
    <source>
        <dbReference type="EMBL" id="CRH02811.1"/>
    </source>
</evidence>
<keyword evidence="2" id="KW-1185">Reference proteome</keyword>
<dbReference type="Proteomes" id="UP000220158">
    <property type="component" value="Chromosome 14"/>
</dbReference>
<evidence type="ECO:0000313" key="2">
    <source>
        <dbReference type="Proteomes" id="UP000220158"/>
    </source>
</evidence>
<organism evidence="1 2">
    <name type="scientific">Plasmodium relictum</name>
    <dbReference type="NCBI Taxonomy" id="85471"/>
    <lineage>
        <taxon>Eukaryota</taxon>
        <taxon>Sar</taxon>
        <taxon>Alveolata</taxon>
        <taxon>Apicomplexa</taxon>
        <taxon>Aconoidasida</taxon>
        <taxon>Haemosporida</taxon>
        <taxon>Plasmodiidae</taxon>
        <taxon>Plasmodium</taxon>
        <taxon>Plasmodium (Haemamoeba)</taxon>
    </lineage>
</organism>
<dbReference type="OrthoDB" id="375083at2759"/>
<gene>
    <name evidence="1" type="ORF">PRELSG_1454500</name>
</gene>
<reference evidence="1 2" key="1">
    <citation type="submission" date="2015-04" db="EMBL/GenBank/DDBJ databases">
        <authorList>
            <consortium name="Pathogen Informatics"/>
        </authorList>
    </citation>
    <scope>NUCLEOTIDE SEQUENCE [LARGE SCALE GENOMIC DNA]</scope>
    <source>
        <strain evidence="1 2">SGS1</strain>
    </source>
</reference>
<name>A0A1J1HBM3_PLARL</name>
<sequence>MKLNFEEKKEFLDNLKNRMLKIEKVIGDIKFYENNSKEQISKDNKNCYISELYDTNDDKDNEIENEENMKIYDELKSCLENVPFENFNTNKEEFIEMIKKHKHKNSISVHICAIKLILQQISKDFLCDIYNQYNDFYIYIHSNNIVNVYNTFEYKKNIILSHLDFMRNYNSKIKEIMKLKENINSYKISETEIYLDKLNKIENKNELLFSKISEINSSLEEVVYKYGIMMQLASLIFLKYKSNIS</sequence>
<dbReference type="AlphaFoldDB" id="A0A1J1HBM3"/>
<dbReference type="OMA" id="DFYIYIH"/>
<accession>A0A1J1HBM3</accession>
<dbReference type="RefSeq" id="XP_028535331.1">
    <property type="nucleotide sequence ID" value="XM_028679637.1"/>
</dbReference>